<keyword evidence="4" id="KW-1185">Reference proteome</keyword>
<evidence type="ECO:0000256" key="1">
    <source>
        <dbReference type="SAM" id="Phobius"/>
    </source>
</evidence>
<protein>
    <submittedName>
        <fullName evidence="3">Ion channel</fullName>
    </submittedName>
</protein>
<evidence type="ECO:0000259" key="2">
    <source>
        <dbReference type="Pfam" id="PF07885"/>
    </source>
</evidence>
<name>A0A495VET4_9GAMM</name>
<feature type="transmembrane region" description="Helical" evidence="1">
    <location>
        <begin position="38"/>
        <end position="55"/>
    </location>
</feature>
<feature type="transmembrane region" description="Helical" evidence="1">
    <location>
        <begin position="85"/>
        <end position="108"/>
    </location>
</feature>
<reference evidence="3 4" key="1">
    <citation type="submission" date="2018-10" db="EMBL/GenBank/DDBJ databases">
        <title>Genomic Encyclopedia of Archaeal and Bacterial Type Strains, Phase II (KMG-II): from individual species to whole genera.</title>
        <authorList>
            <person name="Goeker M."/>
        </authorList>
    </citation>
    <scope>NUCLEOTIDE SEQUENCE [LARGE SCALE GENOMIC DNA]</scope>
    <source>
        <strain evidence="3 4">DSM 235</strain>
    </source>
</reference>
<dbReference type="EMBL" id="RBXL01000001">
    <property type="protein sequence ID" value="RKT47350.1"/>
    <property type="molecule type" value="Genomic_DNA"/>
</dbReference>
<keyword evidence="1" id="KW-0472">Membrane</keyword>
<dbReference type="SUPFAM" id="SSF81324">
    <property type="entry name" value="Voltage-gated potassium channels"/>
    <property type="match status" value="1"/>
</dbReference>
<accession>A0A495VET4</accession>
<dbReference type="AlphaFoldDB" id="A0A495VET4"/>
<dbReference type="Pfam" id="PF07885">
    <property type="entry name" value="Ion_trans_2"/>
    <property type="match status" value="1"/>
</dbReference>
<feature type="transmembrane region" description="Helical" evidence="1">
    <location>
        <begin position="60"/>
        <end position="79"/>
    </location>
</feature>
<dbReference type="RefSeq" id="WP_120799334.1">
    <property type="nucleotide sequence ID" value="NZ_RBXL01000001.1"/>
</dbReference>
<feature type="transmembrane region" description="Helical" evidence="1">
    <location>
        <begin position="120"/>
        <end position="141"/>
    </location>
</feature>
<feature type="transmembrane region" description="Helical" evidence="1">
    <location>
        <begin position="192"/>
        <end position="213"/>
    </location>
</feature>
<dbReference type="OrthoDB" id="9813518at2"/>
<dbReference type="InterPro" id="IPR013099">
    <property type="entry name" value="K_chnl_dom"/>
</dbReference>
<dbReference type="Proteomes" id="UP000274556">
    <property type="component" value="Unassembled WGS sequence"/>
</dbReference>
<organism evidence="3 4">
    <name type="scientific">Thiocapsa rosea</name>
    <dbReference type="NCBI Taxonomy" id="69360"/>
    <lineage>
        <taxon>Bacteria</taxon>
        <taxon>Pseudomonadati</taxon>
        <taxon>Pseudomonadota</taxon>
        <taxon>Gammaproteobacteria</taxon>
        <taxon>Chromatiales</taxon>
        <taxon>Chromatiaceae</taxon>
        <taxon>Thiocapsa</taxon>
    </lineage>
</organism>
<keyword evidence="1" id="KW-0812">Transmembrane</keyword>
<evidence type="ECO:0000313" key="4">
    <source>
        <dbReference type="Proteomes" id="UP000274556"/>
    </source>
</evidence>
<comment type="caution">
    <text evidence="3">The sequence shown here is derived from an EMBL/GenBank/DDBJ whole genome shotgun (WGS) entry which is preliminary data.</text>
</comment>
<sequence>MRDSAPEERPVRFAILLFSLLVLGASSGFATIGIGEVLGNIAASAVLLAGLASMYHNRILLVVGCVLLVPALAARWTFFWLQASALAPISILFSLLFTGFNAGALFLYIQRRGSPTNDTVYGGICVYILLGYCFALVFMLLEILVPGSFYFAHDAPVGIPQIESQLIYFSFSTLTTVGFGDITPLTPPAKSFAMIEAVVGPMFVAVFLARLVGVRTSSH</sequence>
<gene>
    <name evidence="3" type="ORF">BDD21_4917</name>
</gene>
<feature type="domain" description="Potassium channel" evidence="2">
    <location>
        <begin position="139"/>
        <end position="212"/>
    </location>
</feature>
<dbReference type="Gene3D" id="1.10.287.70">
    <property type="match status" value="1"/>
</dbReference>
<keyword evidence="1" id="KW-1133">Transmembrane helix</keyword>
<proteinExistence type="predicted"/>
<evidence type="ECO:0000313" key="3">
    <source>
        <dbReference type="EMBL" id="RKT47350.1"/>
    </source>
</evidence>